<accession>A0ABD3GEH1</accession>
<feature type="compositionally biased region" description="Polar residues" evidence="1">
    <location>
        <begin position="1"/>
        <end position="10"/>
    </location>
</feature>
<dbReference type="Proteomes" id="UP001633002">
    <property type="component" value="Unassembled WGS sequence"/>
</dbReference>
<sequence length="390" mass="41781">MILNTTNDPEPTSDADFEDMMNPEQALIRKRGLLKIGSTAESSAAGNQKSLYVCDVPLPVVGAKTTEPAQEQAAASAKRKRQSPHGTLVESSSSSAGEARGVVRGETQMGNFPMLDFHNSNTAVEGNGVQCNLQNSFAAASKNSVVRRLSAEFSPSKIVTAHPMSEDVHSTGLIQQSVQVSSLESNDEQENDVELSPRTEVEDVQDNQDATGDEEGCEDPTCNEVPSLDPNNQTIPTVSLCDIDADRVSTPEAAVPEASLAIIHPMTHITMGCRQIDEYGVFDPLVTSPTSITLVNLTAKSPRQSITQHIATGTVQEVQKKTPVQKSRPVPIEKGEGSSGARPTKKETKGPLPRKDPKLLSTTKAVQPSSQPPTANKPNARSLSVRREKK</sequence>
<evidence type="ECO:0000313" key="2">
    <source>
        <dbReference type="EMBL" id="KAL3676286.1"/>
    </source>
</evidence>
<feature type="region of interest" description="Disordered" evidence="1">
    <location>
        <begin position="316"/>
        <end position="390"/>
    </location>
</feature>
<feature type="compositionally biased region" description="Polar residues" evidence="1">
    <location>
        <begin position="316"/>
        <end position="325"/>
    </location>
</feature>
<feature type="region of interest" description="Disordered" evidence="1">
    <location>
        <begin position="179"/>
        <end position="233"/>
    </location>
</feature>
<comment type="caution">
    <text evidence="2">The sequence shown here is derived from an EMBL/GenBank/DDBJ whole genome shotgun (WGS) entry which is preliminary data.</text>
</comment>
<protein>
    <submittedName>
        <fullName evidence="2">Uncharacterized protein</fullName>
    </submittedName>
</protein>
<feature type="compositionally biased region" description="Basic and acidic residues" evidence="1">
    <location>
        <begin position="344"/>
        <end position="358"/>
    </location>
</feature>
<name>A0ABD3GEH1_9MARC</name>
<reference evidence="2 3" key="1">
    <citation type="submission" date="2024-09" db="EMBL/GenBank/DDBJ databases">
        <title>Chromosome-scale assembly of Riccia sorocarpa.</title>
        <authorList>
            <person name="Paukszto L."/>
        </authorList>
    </citation>
    <scope>NUCLEOTIDE SEQUENCE [LARGE SCALE GENOMIC DNA]</scope>
    <source>
        <strain evidence="2">LP-2024</strain>
        <tissue evidence="2">Aerial parts of the thallus</tissue>
    </source>
</reference>
<feature type="region of interest" description="Disordered" evidence="1">
    <location>
        <begin position="1"/>
        <end position="23"/>
    </location>
</feature>
<feature type="compositionally biased region" description="Acidic residues" evidence="1">
    <location>
        <begin position="202"/>
        <end position="218"/>
    </location>
</feature>
<dbReference type="AlphaFoldDB" id="A0ABD3GEH1"/>
<dbReference type="EMBL" id="JBJQOH010000008">
    <property type="protein sequence ID" value="KAL3676286.1"/>
    <property type="molecule type" value="Genomic_DNA"/>
</dbReference>
<evidence type="ECO:0000313" key="3">
    <source>
        <dbReference type="Proteomes" id="UP001633002"/>
    </source>
</evidence>
<gene>
    <name evidence="2" type="ORF">R1sor_026234</name>
</gene>
<organism evidence="2 3">
    <name type="scientific">Riccia sorocarpa</name>
    <dbReference type="NCBI Taxonomy" id="122646"/>
    <lineage>
        <taxon>Eukaryota</taxon>
        <taxon>Viridiplantae</taxon>
        <taxon>Streptophyta</taxon>
        <taxon>Embryophyta</taxon>
        <taxon>Marchantiophyta</taxon>
        <taxon>Marchantiopsida</taxon>
        <taxon>Marchantiidae</taxon>
        <taxon>Marchantiales</taxon>
        <taxon>Ricciaceae</taxon>
        <taxon>Riccia</taxon>
    </lineage>
</organism>
<feature type="compositionally biased region" description="Polar residues" evidence="1">
    <location>
        <begin position="360"/>
        <end position="382"/>
    </location>
</feature>
<keyword evidence="3" id="KW-1185">Reference proteome</keyword>
<feature type="region of interest" description="Disordered" evidence="1">
    <location>
        <begin position="67"/>
        <end position="100"/>
    </location>
</feature>
<evidence type="ECO:0000256" key="1">
    <source>
        <dbReference type="SAM" id="MobiDB-lite"/>
    </source>
</evidence>
<proteinExistence type="predicted"/>
<feature type="compositionally biased region" description="Acidic residues" evidence="1">
    <location>
        <begin position="11"/>
        <end position="21"/>
    </location>
</feature>